<reference evidence="1" key="1">
    <citation type="submission" date="2014-09" db="EMBL/GenBank/DDBJ databases">
        <authorList>
            <person name="Magalhaes I.L.F."/>
            <person name="Oliveira U."/>
            <person name="Santos F.R."/>
            <person name="Vidigal T.H.D.A."/>
            <person name="Brescovit A.D."/>
            <person name="Santos A.J."/>
        </authorList>
    </citation>
    <scope>NUCLEOTIDE SEQUENCE</scope>
    <source>
        <tissue evidence="1">Shoot tissue taken approximately 20 cm above the soil surface</tissue>
    </source>
</reference>
<protein>
    <submittedName>
        <fullName evidence="1">Ribosome-binding factor A</fullName>
    </submittedName>
</protein>
<proteinExistence type="predicted"/>
<dbReference type="EMBL" id="GBRH01188100">
    <property type="protein sequence ID" value="JAE09796.1"/>
    <property type="molecule type" value="Transcribed_RNA"/>
</dbReference>
<accession>A0A0A9FI41</accession>
<organism evidence="1">
    <name type="scientific">Arundo donax</name>
    <name type="common">Giant reed</name>
    <name type="synonym">Donax arundinaceus</name>
    <dbReference type="NCBI Taxonomy" id="35708"/>
    <lineage>
        <taxon>Eukaryota</taxon>
        <taxon>Viridiplantae</taxon>
        <taxon>Streptophyta</taxon>
        <taxon>Embryophyta</taxon>
        <taxon>Tracheophyta</taxon>
        <taxon>Spermatophyta</taxon>
        <taxon>Magnoliopsida</taxon>
        <taxon>Liliopsida</taxon>
        <taxon>Poales</taxon>
        <taxon>Poaceae</taxon>
        <taxon>PACMAD clade</taxon>
        <taxon>Arundinoideae</taxon>
        <taxon>Arundineae</taxon>
        <taxon>Arundo</taxon>
    </lineage>
</organism>
<evidence type="ECO:0000313" key="1">
    <source>
        <dbReference type="EMBL" id="JAE09796.1"/>
    </source>
</evidence>
<sequence length="24" mass="2739">MGSRVSMSASSHWICFTTIHTRRS</sequence>
<dbReference type="AlphaFoldDB" id="A0A0A9FI41"/>
<reference evidence="1" key="2">
    <citation type="journal article" date="2015" name="Data Brief">
        <title>Shoot transcriptome of the giant reed, Arundo donax.</title>
        <authorList>
            <person name="Barrero R.A."/>
            <person name="Guerrero F.D."/>
            <person name="Moolhuijzen P."/>
            <person name="Goolsby J.A."/>
            <person name="Tidwell J."/>
            <person name="Bellgard S.E."/>
            <person name="Bellgard M.I."/>
        </authorList>
    </citation>
    <scope>NUCLEOTIDE SEQUENCE</scope>
    <source>
        <tissue evidence="1">Shoot tissue taken approximately 20 cm above the soil surface</tissue>
    </source>
</reference>
<name>A0A0A9FI41_ARUDO</name>